<proteinExistence type="predicted"/>
<evidence type="ECO:0000313" key="1">
    <source>
        <dbReference type="EMBL" id="GAT64356.1"/>
    </source>
</evidence>
<dbReference type="Proteomes" id="UP000076586">
    <property type="component" value="Unassembled WGS sequence"/>
</dbReference>
<reference evidence="2" key="2">
    <citation type="journal article" date="2017" name="Genome Announc.">
        <title>Draft genome sequence of Paludibacter jiangxiensis NM7(T), a propionate-producing fermentative bacterium.</title>
        <authorList>
            <person name="Qiu Y.-L."/>
            <person name="Tourlousse D.M."/>
            <person name="Matsuura N."/>
            <person name="Ohashi A."/>
            <person name="Sekiguchi Y."/>
        </authorList>
    </citation>
    <scope>NUCLEOTIDE SEQUENCE [LARGE SCALE GENOMIC DNA]</scope>
    <source>
        <strain evidence="2">NM7</strain>
    </source>
</reference>
<sequence length="209" mass="23541">MDTRILLYKNDTAINDITVRCSTSIGTLQQICSELQTLGCTIDVNKILNTINRTHYNTDQYTTGEIADNIRLLVIELMGETPTIGGLSLSKNKLKDIIEIPNFDTILSLVKQLPQPITTIKPYLVVTTGNIALKPDYKQLIETAYSRYAETQKQIDLYNFLTNTKDALNAHIEKLSYSGSFLPELAGLKPNHHAKRYEVDGQFVMNKCK</sequence>
<reference evidence="2" key="1">
    <citation type="submission" date="2016-04" db="EMBL/GenBank/DDBJ databases">
        <title>Draft genome sequence of Paludibacter jiangxiensis strain NM7.</title>
        <authorList>
            <person name="Qiu Y."/>
            <person name="Matsuura N."/>
            <person name="Ohashi A."/>
            <person name="Tourlousse M.D."/>
            <person name="Sekiguchi Y."/>
        </authorList>
    </citation>
    <scope>NUCLEOTIDE SEQUENCE [LARGE SCALE GENOMIC DNA]</scope>
    <source>
        <strain evidence="2">NM7</strain>
    </source>
</reference>
<accession>A0A171AW11</accession>
<keyword evidence="2" id="KW-1185">Reference proteome</keyword>
<dbReference type="RefSeq" id="WP_068706376.1">
    <property type="nucleotide sequence ID" value="NZ_BDCR01000004.1"/>
</dbReference>
<organism evidence="1 2">
    <name type="scientific">Paludibacter jiangxiensis</name>
    <dbReference type="NCBI Taxonomy" id="681398"/>
    <lineage>
        <taxon>Bacteria</taxon>
        <taxon>Pseudomonadati</taxon>
        <taxon>Bacteroidota</taxon>
        <taxon>Bacteroidia</taxon>
        <taxon>Bacteroidales</taxon>
        <taxon>Paludibacteraceae</taxon>
        <taxon>Paludibacter</taxon>
    </lineage>
</organism>
<dbReference type="AlphaFoldDB" id="A0A171AW11"/>
<name>A0A171AW11_9BACT</name>
<gene>
    <name evidence="1" type="ORF">PJIAN_4907</name>
</gene>
<protein>
    <submittedName>
        <fullName evidence="1">Uncharacterized protein</fullName>
    </submittedName>
</protein>
<comment type="caution">
    <text evidence="1">The sequence shown here is derived from an EMBL/GenBank/DDBJ whole genome shotgun (WGS) entry which is preliminary data.</text>
</comment>
<dbReference type="STRING" id="681398.PJIAN_4907"/>
<evidence type="ECO:0000313" key="2">
    <source>
        <dbReference type="Proteomes" id="UP000076586"/>
    </source>
</evidence>
<dbReference type="EMBL" id="BDCR01000004">
    <property type="protein sequence ID" value="GAT64356.1"/>
    <property type="molecule type" value="Genomic_DNA"/>
</dbReference>